<proteinExistence type="predicted"/>
<dbReference type="EMBL" id="OBEL01000001">
    <property type="protein sequence ID" value="SNZ07111.1"/>
    <property type="molecule type" value="Genomic_DNA"/>
</dbReference>
<dbReference type="OrthoDB" id="7837485at2"/>
<feature type="domain" description="DUF1214" evidence="1">
    <location>
        <begin position="72"/>
        <end position="169"/>
    </location>
</feature>
<dbReference type="Pfam" id="PF06742">
    <property type="entry name" value="DUF1214"/>
    <property type="match status" value="1"/>
</dbReference>
<dbReference type="PANTHER" id="PTHR36509">
    <property type="entry name" value="BLL3101 PROTEIN"/>
    <property type="match status" value="1"/>
</dbReference>
<evidence type="ECO:0000259" key="1">
    <source>
        <dbReference type="Pfam" id="PF06742"/>
    </source>
</evidence>
<dbReference type="SUPFAM" id="SSF160935">
    <property type="entry name" value="VPA0735-like"/>
    <property type="match status" value="1"/>
</dbReference>
<accession>A0A285NHH2</accession>
<gene>
    <name evidence="2" type="ORF">SAMN06265368_0663</name>
</gene>
<keyword evidence="3" id="KW-1185">Reference proteome</keyword>
<dbReference type="Gene3D" id="2.60.120.600">
    <property type="entry name" value="Domain of unknown function DUF1214, C-terminal domain"/>
    <property type="match status" value="1"/>
</dbReference>
<evidence type="ECO:0000313" key="2">
    <source>
        <dbReference type="EMBL" id="SNZ07111.1"/>
    </source>
</evidence>
<dbReference type="PANTHER" id="PTHR36509:SF2">
    <property type="entry name" value="BLL3101 PROTEIN"/>
    <property type="match status" value="1"/>
</dbReference>
<sequence>MRLIWDILLFVVVAAGLGLGSAYTAINHADKLGLYQIGPWMAWPEATSPKADPYTRAQQARQGALLLGAGEGLAFEAIHDDDGTPLDGACQYRLSGKQLPARLWTLSLLNEQGKVVENPSSRYSFHSQSIMRNAGDAFDIVVGPQVLGGNWLQSPQNGTFRLVLRLYETPLTSGGTLSDIALPSIRWESCR</sequence>
<dbReference type="RefSeq" id="WP_097151968.1">
    <property type="nucleotide sequence ID" value="NZ_OBEL01000001.1"/>
</dbReference>
<dbReference type="Proteomes" id="UP000219439">
    <property type="component" value="Unassembled WGS sequence"/>
</dbReference>
<organism evidence="2 3">
    <name type="scientific">Cohaesibacter gelatinilyticus</name>
    <dbReference type="NCBI Taxonomy" id="372072"/>
    <lineage>
        <taxon>Bacteria</taxon>
        <taxon>Pseudomonadati</taxon>
        <taxon>Pseudomonadota</taxon>
        <taxon>Alphaproteobacteria</taxon>
        <taxon>Hyphomicrobiales</taxon>
        <taxon>Cohaesibacteraceae</taxon>
    </lineage>
</organism>
<dbReference type="InterPro" id="IPR010621">
    <property type="entry name" value="DUF1214"/>
</dbReference>
<dbReference type="InterPro" id="IPR012038">
    <property type="entry name" value="UCP009471"/>
</dbReference>
<dbReference type="PIRSF" id="PIRSF009471">
    <property type="entry name" value="UCP009471"/>
    <property type="match status" value="1"/>
</dbReference>
<dbReference type="InterPro" id="IPR037049">
    <property type="entry name" value="DUF1214_C_sf"/>
</dbReference>
<reference evidence="2 3" key="1">
    <citation type="submission" date="2017-09" db="EMBL/GenBank/DDBJ databases">
        <authorList>
            <person name="Ehlers B."/>
            <person name="Leendertz F.H."/>
        </authorList>
    </citation>
    <scope>NUCLEOTIDE SEQUENCE [LARGE SCALE GENOMIC DNA]</scope>
    <source>
        <strain evidence="2 3">DSM 18289</strain>
    </source>
</reference>
<evidence type="ECO:0000313" key="3">
    <source>
        <dbReference type="Proteomes" id="UP000219439"/>
    </source>
</evidence>
<dbReference type="AlphaFoldDB" id="A0A285NHH2"/>
<name>A0A285NHH2_9HYPH</name>
<protein>
    <recommendedName>
        <fullName evidence="1">DUF1214 domain-containing protein</fullName>
    </recommendedName>
</protein>